<dbReference type="EMBL" id="MK072383">
    <property type="protein sequence ID" value="AYV82487.1"/>
    <property type="molecule type" value="Genomic_DNA"/>
</dbReference>
<keyword evidence="1" id="KW-1133">Transmembrane helix</keyword>
<organism evidence="2">
    <name type="scientific">Hyperionvirus sp</name>
    <dbReference type="NCBI Taxonomy" id="2487770"/>
    <lineage>
        <taxon>Viruses</taxon>
        <taxon>Varidnaviria</taxon>
        <taxon>Bamfordvirae</taxon>
        <taxon>Nucleocytoviricota</taxon>
        <taxon>Megaviricetes</taxon>
        <taxon>Imitervirales</taxon>
        <taxon>Mimiviridae</taxon>
        <taxon>Klosneuvirinae</taxon>
    </lineage>
</organism>
<evidence type="ECO:0000313" key="2">
    <source>
        <dbReference type="EMBL" id="AYV82487.1"/>
    </source>
</evidence>
<gene>
    <name evidence="2" type="ORF">Hyperionvirus1_66</name>
</gene>
<feature type="transmembrane region" description="Helical" evidence="1">
    <location>
        <begin position="66"/>
        <end position="84"/>
    </location>
</feature>
<accession>A0A3G5A5H8</accession>
<name>A0A3G5A5H8_9VIRU</name>
<keyword evidence="1" id="KW-0472">Membrane</keyword>
<sequence length="131" mass="14620">MAENQAKMYLTEIAENKLQMLRIVAMQLMFMIFVYFKVSPFLGILLGCMAFFICSNYPMVTNPASMIFYAASSAIAFIAANVIIMLFNEPVILFFISIAGVANGLPFPKKNTFSTSAICCAIIYLFLDLIH</sequence>
<feature type="transmembrane region" description="Helical" evidence="1">
    <location>
        <begin position="41"/>
        <end position="60"/>
    </location>
</feature>
<feature type="transmembrane region" description="Helical" evidence="1">
    <location>
        <begin position="91"/>
        <end position="107"/>
    </location>
</feature>
<feature type="transmembrane region" description="Helical" evidence="1">
    <location>
        <begin position="113"/>
        <end position="130"/>
    </location>
</feature>
<reference evidence="2" key="1">
    <citation type="submission" date="2018-10" db="EMBL/GenBank/DDBJ databases">
        <title>Hidden diversity of soil giant viruses.</title>
        <authorList>
            <person name="Schulz F."/>
            <person name="Alteio L."/>
            <person name="Goudeau D."/>
            <person name="Ryan E.M."/>
            <person name="Malmstrom R.R."/>
            <person name="Blanchard J."/>
            <person name="Woyke T."/>
        </authorList>
    </citation>
    <scope>NUCLEOTIDE SEQUENCE</scope>
    <source>
        <strain evidence="2">HYV1</strain>
    </source>
</reference>
<proteinExistence type="predicted"/>
<keyword evidence="1" id="KW-0812">Transmembrane</keyword>
<protein>
    <submittedName>
        <fullName evidence="2">Uncharacterized protein</fullName>
    </submittedName>
</protein>
<evidence type="ECO:0000256" key="1">
    <source>
        <dbReference type="SAM" id="Phobius"/>
    </source>
</evidence>